<comment type="similarity">
    <text evidence="4 19">In the C-terminal section; belongs to the NnrD/CARKD family.</text>
</comment>
<dbReference type="NCBIfam" id="TIGR00197">
    <property type="entry name" value="yjeF_nterm"/>
    <property type="match status" value="1"/>
</dbReference>
<accession>A0A523UPS9</accession>
<feature type="domain" description="YjeF C-terminal" evidence="20">
    <location>
        <begin position="231"/>
        <end position="514"/>
    </location>
</feature>
<feature type="binding site" evidence="18">
    <location>
        <position position="167"/>
    </location>
    <ligand>
        <name>K(+)</name>
        <dbReference type="ChEBI" id="CHEBI:29103"/>
    </ligand>
</feature>
<evidence type="ECO:0000256" key="6">
    <source>
        <dbReference type="ARBA" id="ARBA00022741"/>
    </source>
</evidence>
<keyword evidence="6 17" id="KW-0547">Nucleotide-binding</keyword>
<evidence type="ECO:0000256" key="9">
    <source>
        <dbReference type="ARBA" id="ARBA00022958"/>
    </source>
</evidence>
<dbReference type="EC" id="5.1.99.6" evidence="19"/>
<comment type="catalytic activity">
    <reaction evidence="1 18 19">
        <text>(6R)-NADHX = (6S)-NADHX</text>
        <dbReference type="Rhea" id="RHEA:32215"/>
        <dbReference type="ChEBI" id="CHEBI:64074"/>
        <dbReference type="ChEBI" id="CHEBI:64075"/>
        <dbReference type="EC" id="5.1.99.6"/>
    </reaction>
</comment>
<evidence type="ECO:0000256" key="12">
    <source>
        <dbReference type="ARBA" id="ARBA00023239"/>
    </source>
</evidence>
<evidence type="ECO:0000256" key="11">
    <source>
        <dbReference type="ARBA" id="ARBA00023235"/>
    </source>
</evidence>
<evidence type="ECO:0000256" key="18">
    <source>
        <dbReference type="HAMAP-Rule" id="MF_01966"/>
    </source>
</evidence>
<evidence type="ECO:0000259" key="20">
    <source>
        <dbReference type="PROSITE" id="PS51383"/>
    </source>
</evidence>
<dbReference type="PANTHER" id="PTHR12592">
    <property type="entry name" value="ATP-DEPENDENT (S)-NAD(P)H-HYDRATE DEHYDRATASE FAMILY MEMBER"/>
    <property type="match status" value="1"/>
</dbReference>
<dbReference type="PROSITE" id="PS51383">
    <property type="entry name" value="YJEF_C_3"/>
    <property type="match status" value="1"/>
</dbReference>
<feature type="binding site" evidence="17">
    <location>
        <position position="454"/>
    </location>
    <ligand>
        <name>AMP</name>
        <dbReference type="ChEBI" id="CHEBI:456215"/>
    </ligand>
</feature>
<evidence type="ECO:0000313" key="22">
    <source>
        <dbReference type="EMBL" id="TET44530.1"/>
    </source>
</evidence>
<evidence type="ECO:0000256" key="7">
    <source>
        <dbReference type="ARBA" id="ARBA00022840"/>
    </source>
</evidence>
<keyword evidence="11 18" id="KW-0413">Isomerase</keyword>
<feature type="binding site" evidence="18">
    <location>
        <position position="60"/>
    </location>
    <ligand>
        <name>K(+)</name>
        <dbReference type="ChEBI" id="CHEBI:29103"/>
    </ligand>
</feature>
<proteinExistence type="inferred from homology"/>
<keyword evidence="9 18" id="KW-0630">Potassium</keyword>
<feature type="binding site" evidence="18">
    <location>
        <position position="164"/>
    </location>
    <ligand>
        <name>(6S)-NADPHX</name>
        <dbReference type="ChEBI" id="CHEBI:64076"/>
    </ligand>
</feature>
<name>A0A523UPS9_UNCT6</name>
<dbReference type="InterPro" id="IPR030677">
    <property type="entry name" value="Nnr"/>
</dbReference>
<dbReference type="InterPro" id="IPR029056">
    <property type="entry name" value="Ribokinase-like"/>
</dbReference>
<dbReference type="Gene3D" id="3.40.50.10260">
    <property type="entry name" value="YjeF N-terminal domain"/>
    <property type="match status" value="1"/>
</dbReference>
<dbReference type="PIRSF" id="PIRSF017184">
    <property type="entry name" value="Nnr"/>
    <property type="match status" value="1"/>
</dbReference>
<keyword evidence="7 17" id="KW-0067">ATP-binding</keyword>
<dbReference type="GO" id="GO:0046496">
    <property type="term" value="P:nicotinamide nucleotide metabolic process"/>
    <property type="evidence" value="ECO:0007669"/>
    <property type="project" value="UniProtKB-UniRule"/>
</dbReference>
<sequence length="520" mass="53784">MKLVTAEQMRSIDTRAIEGMSVPGVVLMENAGRGVFSVIEEEVGEVEDLSFVIICGKGNNGGDGFVVARFLKNAGAAVTSYLLGGKSEVKGDAKTNLDIALKAKIEVVEMKSETSISKLEEGLNSADVAVDAIFGTGFKGAAGGLPAKVIEVLNQFEGIVFSIDMPSGLDSTTGQAEGPCVVADVTATLCLPKRGLLLYPGRECAGDVYVVDIEIPSIAIEKEKVNVELIDESYVQSALPLRPRGAHKGRFGHLLVVAGSPGMTGAAALASMSALKVGCGLVTLAIPVSLNDAMEVKLTEVMTLPLPETESRTLAPGGLDAILSFLEKSDALAIGPGLSTNPGTGQLVLKLLSEVKCPTVVDADGLSCLSFDMSVIRKCKAPLVLTPHPGEASRLIGIAASEIDRERIDYAISLSKRFSSAVVLKGAPTVVTSTEGLAYVNPTGNSGMATGGSGDVLTGMIGGFLAQGLEGIDASRIAVYLHGLAGDIGAERVTEYSLVAGDIMENISLAIKECLSETLA</sequence>
<dbReference type="CDD" id="cd01171">
    <property type="entry name" value="YXKO-related"/>
    <property type="match status" value="1"/>
</dbReference>
<dbReference type="InterPro" id="IPR017953">
    <property type="entry name" value="Carbohydrate_kinase_pred_CS"/>
</dbReference>
<feature type="binding site" evidence="18">
    <location>
        <position position="131"/>
    </location>
    <ligand>
        <name>K(+)</name>
        <dbReference type="ChEBI" id="CHEBI:29103"/>
    </ligand>
</feature>
<evidence type="ECO:0000256" key="14">
    <source>
        <dbReference type="ARBA" id="ARBA00025153"/>
    </source>
</evidence>
<dbReference type="HAMAP" id="MF_01966">
    <property type="entry name" value="NADHX_epimerase"/>
    <property type="match status" value="1"/>
</dbReference>
<dbReference type="SUPFAM" id="SSF53613">
    <property type="entry name" value="Ribokinase-like"/>
    <property type="match status" value="1"/>
</dbReference>
<dbReference type="GO" id="GO:0005524">
    <property type="term" value="F:ATP binding"/>
    <property type="evidence" value="ECO:0007669"/>
    <property type="project" value="UniProtKB-UniRule"/>
</dbReference>
<dbReference type="Gene3D" id="3.40.1190.20">
    <property type="match status" value="1"/>
</dbReference>
<dbReference type="AlphaFoldDB" id="A0A523UPS9"/>
<comment type="cofactor">
    <cofactor evidence="17">
        <name>Mg(2+)</name>
        <dbReference type="ChEBI" id="CHEBI:18420"/>
    </cofactor>
</comment>
<dbReference type="PROSITE" id="PS01050">
    <property type="entry name" value="YJEF_C_2"/>
    <property type="match status" value="1"/>
</dbReference>
<comment type="caution">
    <text evidence="22">The sequence shown here is derived from an EMBL/GenBank/DDBJ whole genome shotgun (WGS) entry which is preliminary data.</text>
</comment>
<gene>
    <name evidence="17" type="primary">nnrD</name>
    <name evidence="18" type="synonym">nnrE</name>
    <name evidence="22" type="ORF">E3J62_10000</name>
</gene>
<dbReference type="SUPFAM" id="SSF64153">
    <property type="entry name" value="YjeF N-terminal domain-like"/>
    <property type="match status" value="1"/>
</dbReference>
<comment type="subunit">
    <text evidence="17">Homotetramer.</text>
</comment>
<dbReference type="PANTHER" id="PTHR12592:SF0">
    <property type="entry name" value="ATP-DEPENDENT (S)-NAD(P)H-HYDRATE DEHYDRATASE"/>
    <property type="match status" value="1"/>
</dbReference>
<evidence type="ECO:0000256" key="8">
    <source>
        <dbReference type="ARBA" id="ARBA00022857"/>
    </source>
</evidence>
<dbReference type="Pfam" id="PF03853">
    <property type="entry name" value="YjeF_N"/>
    <property type="match status" value="1"/>
</dbReference>
<comment type="similarity">
    <text evidence="17">Belongs to the NnrD/CARKD family.</text>
</comment>
<dbReference type="GO" id="GO:0052855">
    <property type="term" value="F:ADP-dependent NAD(P)H-hydrate dehydratase activity"/>
    <property type="evidence" value="ECO:0007669"/>
    <property type="project" value="UniProtKB-UniRule"/>
</dbReference>
<feature type="domain" description="YjeF N-terminal" evidence="21">
    <location>
        <begin position="9"/>
        <end position="221"/>
    </location>
</feature>
<feature type="binding site" evidence="17">
    <location>
        <position position="266"/>
    </location>
    <ligand>
        <name>(6S)-NADPHX</name>
        <dbReference type="ChEBI" id="CHEBI:64076"/>
    </ligand>
</feature>
<evidence type="ECO:0000256" key="19">
    <source>
        <dbReference type="PIRNR" id="PIRNR017184"/>
    </source>
</evidence>
<dbReference type="InterPro" id="IPR000631">
    <property type="entry name" value="CARKD"/>
</dbReference>
<comment type="catalytic activity">
    <reaction evidence="16 17 19">
        <text>(6S)-NADPHX + ADP = AMP + phosphate + NADPH + H(+)</text>
        <dbReference type="Rhea" id="RHEA:32235"/>
        <dbReference type="ChEBI" id="CHEBI:15378"/>
        <dbReference type="ChEBI" id="CHEBI:43474"/>
        <dbReference type="ChEBI" id="CHEBI:57783"/>
        <dbReference type="ChEBI" id="CHEBI:64076"/>
        <dbReference type="ChEBI" id="CHEBI:456215"/>
        <dbReference type="ChEBI" id="CHEBI:456216"/>
        <dbReference type="EC" id="4.2.1.136"/>
    </reaction>
</comment>
<comment type="cofactor">
    <cofactor evidence="18 19">
        <name>K(+)</name>
        <dbReference type="ChEBI" id="CHEBI:29103"/>
    </cofactor>
    <text evidence="18 19">Binds 1 potassium ion per subunit.</text>
</comment>
<comment type="function">
    <text evidence="18">Catalyzes the epimerization of the S- and R-forms of NAD(P)HX, a damaged form of NAD(P)H that is a result of enzymatic or heat-dependent hydration. This is a prerequisite for the S-specific NAD(P)H-hydrate dehydratase to allow the repair of both epimers of NAD(P)HX.</text>
</comment>
<evidence type="ECO:0000256" key="15">
    <source>
        <dbReference type="ARBA" id="ARBA00048238"/>
    </source>
</evidence>
<comment type="similarity">
    <text evidence="3 19">In the N-terminal section; belongs to the NnrE/AIBP family.</text>
</comment>
<evidence type="ECO:0000256" key="5">
    <source>
        <dbReference type="ARBA" id="ARBA00022723"/>
    </source>
</evidence>
<dbReference type="GO" id="GO:0110051">
    <property type="term" value="P:metabolite repair"/>
    <property type="evidence" value="ECO:0007669"/>
    <property type="project" value="TreeGrafter"/>
</dbReference>
<feature type="binding site" evidence="17">
    <location>
        <position position="388"/>
    </location>
    <ligand>
        <name>(6S)-NADPHX</name>
        <dbReference type="ChEBI" id="CHEBI:64076"/>
    </ligand>
</feature>
<comment type="function">
    <text evidence="14 19">Bifunctional enzyme that catalyzes the epimerization of the S- and R-forms of NAD(P)HX and the dehydration of the S-form of NAD(P)HX at the expense of ADP, which is converted to AMP. This allows the repair of both epimers of NAD(P)HX, a damaged form of NAD(P)H that is a result of enzymatic or heat-dependent hydration.</text>
</comment>
<evidence type="ECO:0000256" key="2">
    <source>
        <dbReference type="ARBA" id="ARBA00000909"/>
    </source>
</evidence>
<keyword evidence="8 17" id="KW-0521">NADP</keyword>
<reference evidence="22 23" key="1">
    <citation type="submission" date="2019-03" db="EMBL/GenBank/DDBJ databases">
        <title>Metabolic potential of uncultured bacteria and archaea associated with petroleum seepage in deep-sea sediments.</title>
        <authorList>
            <person name="Dong X."/>
            <person name="Hubert C."/>
        </authorList>
    </citation>
    <scope>NUCLEOTIDE SEQUENCE [LARGE SCALE GENOMIC DNA]</scope>
    <source>
        <strain evidence="22">E44_bin18</strain>
    </source>
</reference>
<dbReference type="GO" id="GO:0052856">
    <property type="term" value="F:NAD(P)HX epimerase activity"/>
    <property type="evidence" value="ECO:0007669"/>
    <property type="project" value="UniProtKB-UniRule"/>
</dbReference>
<protein>
    <recommendedName>
        <fullName evidence="19">Bifunctional NAD(P)H-hydrate repair enzyme</fullName>
    </recommendedName>
    <alternativeName>
        <fullName evidence="19">Nicotinamide nucleotide repair protein</fullName>
    </alternativeName>
    <domain>
        <recommendedName>
            <fullName evidence="19">ADP-dependent (S)-NAD(P)H-hydrate dehydratase</fullName>
            <ecNumber evidence="19">4.2.1.136</ecNumber>
        </recommendedName>
        <alternativeName>
            <fullName evidence="19">ADP-dependent NAD(P)HX dehydratase</fullName>
        </alternativeName>
    </domain>
    <domain>
        <recommendedName>
            <fullName evidence="19">NAD(P)H-hydrate epimerase</fullName>
            <ecNumber evidence="19">5.1.99.6</ecNumber>
        </recommendedName>
    </domain>
</protein>
<evidence type="ECO:0000259" key="21">
    <source>
        <dbReference type="PROSITE" id="PS51385"/>
    </source>
</evidence>
<keyword evidence="5 18" id="KW-0479">Metal-binding</keyword>
<feature type="binding site" evidence="17">
    <location>
        <position position="337"/>
    </location>
    <ligand>
        <name>(6S)-NADPHX</name>
        <dbReference type="ChEBI" id="CHEBI:64076"/>
    </ligand>
</feature>
<dbReference type="Pfam" id="PF01256">
    <property type="entry name" value="Carb_kinase"/>
    <property type="match status" value="1"/>
</dbReference>
<dbReference type="InterPro" id="IPR036652">
    <property type="entry name" value="YjeF_N_dom_sf"/>
</dbReference>
<dbReference type="GO" id="GO:0046872">
    <property type="term" value="F:metal ion binding"/>
    <property type="evidence" value="ECO:0007669"/>
    <property type="project" value="UniProtKB-UniRule"/>
</dbReference>
<dbReference type="InterPro" id="IPR004443">
    <property type="entry name" value="YjeF_N_dom"/>
</dbReference>
<dbReference type="HAMAP" id="MF_01965">
    <property type="entry name" value="NADHX_dehydratase"/>
    <property type="match status" value="1"/>
</dbReference>
<feature type="binding site" evidence="18">
    <location>
        <begin position="59"/>
        <end position="63"/>
    </location>
    <ligand>
        <name>(6S)-NADPHX</name>
        <dbReference type="ChEBI" id="CHEBI:64076"/>
    </ligand>
</feature>
<comment type="caution">
    <text evidence="18">Lacks conserved residue(s) required for the propagation of feature annotation.</text>
</comment>
<feature type="binding site" evidence="18">
    <location>
        <begin position="135"/>
        <end position="141"/>
    </location>
    <ligand>
        <name>(6S)-NADPHX</name>
        <dbReference type="ChEBI" id="CHEBI:64076"/>
    </ligand>
</feature>
<feature type="binding site" evidence="17">
    <location>
        <position position="455"/>
    </location>
    <ligand>
        <name>(6S)-NADPHX</name>
        <dbReference type="ChEBI" id="CHEBI:64076"/>
    </ligand>
</feature>
<comment type="catalytic activity">
    <reaction evidence="2 18 19">
        <text>(6R)-NADPHX = (6S)-NADPHX</text>
        <dbReference type="Rhea" id="RHEA:32227"/>
        <dbReference type="ChEBI" id="CHEBI:64076"/>
        <dbReference type="ChEBI" id="CHEBI:64077"/>
        <dbReference type="EC" id="5.1.99.6"/>
    </reaction>
</comment>
<dbReference type="EMBL" id="SOJN01000122">
    <property type="protein sequence ID" value="TET44530.1"/>
    <property type="molecule type" value="Genomic_DNA"/>
</dbReference>
<evidence type="ECO:0000256" key="16">
    <source>
        <dbReference type="ARBA" id="ARBA00049209"/>
    </source>
</evidence>
<evidence type="ECO:0000256" key="3">
    <source>
        <dbReference type="ARBA" id="ARBA00006001"/>
    </source>
</evidence>
<comment type="catalytic activity">
    <reaction evidence="15 17 19">
        <text>(6S)-NADHX + ADP = AMP + phosphate + NADH + H(+)</text>
        <dbReference type="Rhea" id="RHEA:32223"/>
        <dbReference type="ChEBI" id="CHEBI:15378"/>
        <dbReference type="ChEBI" id="CHEBI:43474"/>
        <dbReference type="ChEBI" id="CHEBI:57945"/>
        <dbReference type="ChEBI" id="CHEBI:64074"/>
        <dbReference type="ChEBI" id="CHEBI:456215"/>
        <dbReference type="ChEBI" id="CHEBI:456216"/>
        <dbReference type="EC" id="4.2.1.136"/>
    </reaction>
</comment>
<evidence type="ECO:0000256" key="13">
    <source>
        <dbReference type="ARBA" id="ARBA00023268"/>
    </source>
</evidence>
<feature type="binding site" evidence="17">
    <location>
        <begin position="425"/>
        <end position="429"/>
    </location>
    <ligand>
        <name>AMP</name>
        <dbReference type="ChEBI" id="CHEBI:456215"/>
    </ligand>
</feature>
<dbReference type="EC" id="4.2.1.136" evidence="19"/>
<dbReference type="Proteomes" id="UP000315525">
    <property type="component" value="Unassembled WGS sequence"/>
</dbReference>
<keyword evidence="10 17" id="KW-0520">NAD</keyword>
<keyword evidence="12 17" id="KW-0456">Lyase</keyword>
<evidence type="ECO:0000256" key="10">
    <source>
        <dbReference type="ARBA" id="ARBA00023027"/>
    </source>
</evidence>
<evidence type="ECO:0000256" key="4">
    <source>
        <dbReference type="ARBA" id="ARBA00009524"/>
    </source>
</evidence>
<organism evidence="22 23">
    <name type="scientific">candidate division TA06 bacterium</name>
    <dbReference type="NCBI Taxonomy" id="2250710"/>
    <lineage>
        <taxon>Bacteria</taxon>
        <taxon>Bacteria division TA06</taxon>
    </lineage>
</organism>
<comment type="similarity">
    <text evidence="18">Belongs to the NnrE/AIBP family.</text>
</comment>
<evidence type="ECO:0000256" key="1">
    <source>
        <dbReference type="ARBA" id="ARBA00000013"/>
    </source>
</evidence>
<dbReference type="PROSITE" id="PS51385">
    <property type="entry name" value="YJEF_N"/>
    <property type="match status" value="1"/>
</dbReference>
<evidence type="ECO:0000313" key="23">
    <source>
        <dbReference type="Proteomes" id="UP000315525"/>
    </source>
</evidence>
<keyword evidence="13" id="KW-0511">Multifunctional enzyme</keyword>
<dbReference type="NCBIfam" id="TIGR00196">
    <property type="entry name" value="yjeF_cterm"/>
    <property type="match status" value="1"/>
</dbReference>
<comment type="function">
    <text evidence="17">Catalyzes the dehydration of the S-form of NAD(P)HX at the expense of ADP, which is converted to AMP. Together with NAD(P)HX epimerase, which catalyzes the epimerization of the S- and R-forms, the enzyme allows the repair of both epimers of NAD(P)HX, a damaged form of NAD(P)H that is a result of enzymatic or heat-dependent hydration.</text>
</comment>
<evidence type="ECO:0000256" key="17">
    <source>
        <dbReference type="HAMAP-Rule" id="MF_01965"/>
    </source>
</evidence>